<feature type="transmembrane region" description="Helical" evidence="2">
    <location>
        <begin position="6"/>
        <end position="26"/>
    </location>
</feature>
<dbReference type="AlphaFoldDB" id="A0A2J6SX54"/>
<evidence type="ECO:0000256" key="2">
    <source>
        <dbReference type="SAM" id="Phobius"/>
    </source>
</evidence>
<evidence type="ECO:0000313" key="3">
    <source>
        <dbReference type="EMBL" id="PMD55357.1"/>
    </source>
</evidence>
<keyword evidence="2" id="KW-0812">Transmembrane</keyword>
<reference evidence="3 4" key="1">
    <citation type="submission" date="2016-04" db="EMBL/GenBank/DDBJ databases">
        <title>A degradative enzymes factory behind the ericoid mycorrhizal symbiosis.</title>
        <authorList>
            <consortium name="DOE Joint Genome Institute"/>
            <person name="Martino E."/>
            <person name="Morin E."/>
            <person name="Grelet G."/>
            <person name="Kuo A."/>
            <person name="Kohler A."/>
            <person name="Daghino S."/>
            <person name="Barry K."/>
            <person name="Choi C."/>
            <person name="Cichocki N."/>
            <person name="Clum A."/>
            <person name="Copeland A."/>
            <person name="Hainaut M."/>
            <person name="Haridas S."/>
            <person name="Labutti K."/>
            <person name="Lindquist E."/>
            <person name="Lipzen A."/>
            <person name="Khouja H.-R."/>
            <person name="Murat C."/>
            <person name="Ohm R."/>
            <person name="Olson A."/>
            <person name="Spatafora J."/>
            <person name="Veneault-Fourrey C."/>
            <person name="Henrissat B."/>
            <person name="Grigoriev I."/>
            <person name="Martin F."/>
            <person name="Perotto S."/>
        </authorList>
    </citation>
    <scope>NUCLEOTIDE SEQUENCE [LARGE SCALE GENOMIC DNA]</scope>
    <source>
        <strain evidence="3 4">E</strain>
    </source>
</reference>
<proteinExistence type="predicted"/>
<name>A0A2J6SX54_9HELO</name>
<sequence>MSNAPYAIAICLCIFCGVVLSVVLPLRYKLEKEAKASSLRNLALGIWLDDWMLISQCRLFPNNARKTMLGRYSCRTCYNPEYRRNFFPVKKKIRIILQLAISSGFLGIALEGYRQSITHNKEEGYRHPDTPNEDEKKLFPMIAEAFIDVVSICVWDALQIAFRTGGGSKSSITEGRTGNGGGSNHGSTEQILEDEQRRDESDVEFGRVRSVPMESLEIPAP</sequence>
<dbReference type="EMBL" id="KZ613856">
    <property type="protein sequence ID" value="PMD55357.1"/>
    <property type="molecule type" value="Genomic_DNA"/>
</dbReference>
<keyword evidence="2" id="KW-1133">Transmembrane helix</keyword>
<organism evidence="3 4">
    <name type="scientific">Hyaloscypha bicolor E</name>
    <dbReference type="NCBI Taxonomy" id="1095630"/>
    <lineage>
        <taxon>Eukaryota</taxon>
        <taxon>Fungi</taxon>
        <taxon>Dikarya</taxon>
        <taxon>Ascomycota</taxon>
        <taxon>Pezizomycotina</taxon>
        <taxon>Leotiomycetes</taxon>
        <taxon>Helotiales</taxon>
        <taxon>Hyaloscyphaceae</taxon>
        <taxon>Hyaloscypha</taxon>
        <taxon>Hyaloscypha bicolor</taxon>
    </lineage>
</organism>
<evidence type="ECO:0000313" key="4">
    <source>
        <dbReference type="Proteomes" id="UP000235371"/>
    </source>
</evidence>
<feature type="region of interest" description="Disordered" evidence="1">
    <location>
        <begin position="165"/>
        <end position="221"/>
    </location>
</feature>
<keyword evidence="2" id="KW-0472">Membrane</keyword>
<dbReference type="GeneID" id="36595341"/>
<dbReference type="InParanoid" id="A0A2J6SX54"/>
<dbReference type="RefSeq" id="XP_024732261.1">
    <property type="nucleotide sequence ID" value="XM_024887265.1"/>
</dbReference>
<dbReference type="Proteomes" id="UP000235371">
    <property type="component" value="Unassembled WGS sequence"/>
</dbReference>
<protein>
    <submittedName>
        <fullName evidence="3">Uncharacterized protein</fullName>
    </submittedName>
</protein>
<feature type="compositionally biased region" description="Basic and acidic residues" evidence="1">
    <location>
        <begin position="194"/>
        <end position="207"/>
    </location>
</feature>
<gene>
    <name evidence="3" type="ORF">K444DRAFT_667165</name>
</gene>
<keyword evidence="4" id="KW-1185">Reference proteome</keyword>
<accession>A0A2J6SX54</accession>
<evidence type="ECO:0000256" key="1">
    <source>
        <dbReference type="SAM" id="MobiDB-lite"/>
    </source>
</evidence>